<evidence type="ECO:0000256" key="3">
    <source>
        <dbReference type="ARBA" id="ARBA00022833"/>
    </source>
</evidence>
<dbReference type="GO" id="GO:0008270">
    <property type="term" value="F:zinc ion binding"/>
    <property type="evidence" value="ECO:0007669"/>
    <property type="project" value="UniProtKB-KW"/>
</dbReference>
<dbReference type="Gene3D" id="3.30.50.10">
    <property type="entry name" value="Erythroid Transcription Factor GATA-1, subunit A"/>
    <property type="match status" value="1"/>
</dbReference>
<feature type="domain" description="Nuclear receptor" evidence="10">
    <location>
        <begin position="150"/>
        <end position="225"/>
    </location>
</feature>
<keyword evidence="5" id="KW-0238">DNA-binding</keyword>
<dbReference type="PROSITE" id="PS51030">
    <property type="entry name" value="NUCLEAR_REC_DBD_2"/>
    <property type="match status" value="1"/>
</dbReference>
<evidence type="ECO:0000256" key="4">
    <source>
        <dbReference type="ARBA" id="ARBA00023015"/>
    </source>
</evidence>
<keyword evidence="7" id="KW-0675">Receptor</keyword>
<dbReference type="SMART" id="SM00399">
    <property type="entry name" value="ZnF_C4"/>
    <property type="match status" value="1"/>
</dbReference>
<dbReference type="InterPro" id="IPR001628">
    <property type="entry name" value="Znf_hrmn_rcpt"/>
</dbReference>
<dbReference type="AlphaFoldDB" id="A0A915E864"/>
<evidence type="ECO:0000256" key="7">
    <source>
        <dbReference type="ARBA" id="ARBA00023170"/>
    </source>
</evidence>
<dbReference type="SUPFAM" id="SSF57716">
    <property type="entry name" value="Glucocorticoid receptor-like (DNA-binding domain)"/>
    <property type="match status" value="1"/>
</dbReference>
<dbReference type="Proteomes" id="UP000887574">
    <property type="component" value="Unplaced"/>
</dbReference>
<evidence type="ECO:0000256" key="1">
    <source>
        <dbReference type="ARBA" id="ARBA00022723"/>
    </source>
</evidence>
<keyword evidence="11" id="KW-1185">Reference proteome</keyword>
<evidence type="ECO:0000256" key="5">
    <source>
        <dbReference type="ARBA" id="ARBA00023125"/>
    </source>
</evidence>
<keyword evidence="3" id="KW-0862">Zinc</keyword>
<keyword evidence="2" id="KW-0863">Zinc-finger</keyword>
<keyword evidence="8" id="KW-0539">Nucleus</keyword>
<dbReference type="GO" id="GO:0043565">
    <property type="term" value="F:sequence-specific DNA binding"/>
    <property type="evidence" value="ECO:0007669"/>
    <property type="project" value="InterPro"/>
</dbReference>
<dbReference type="PANTHER" id="PTHR47630">
    <property type="entry name" value="NUCLEAR HORMONE RECEPTOR FAMILY-RELATED-RELATED"/>
    <property type="match status" value="1"/>
</dbReference>
<reference evidence="12" key="1">
    <citation type="submission" date="2022-11" db="UniProtKB">
        <authorList>
            <consortium name="WormBaseParasite"/>
        </authorList>
    </citation>
    <scope>IDENTIFICATION</scope>
</reference>
<evidence type="ECO:0000259" key="10">
    <source>
        <dbReference type="PROSITE" id="PS51030"/>
    </source>
</evidence>
<organism evidence="11 12">
    <name type="scientific">Ditylenchus dipsaci</name>
    <dbReference type="NCBI Taxonomy" id="166011"/>
    <lineage>
        <taxon>Eukaryota</taxon>
        <taxon>Metazoa</taxon>
        <taxon>Ecdysozoa</taxon>
        <taxon>Nematoda</taxon>
        <taxon>Chromadorea</taxon>
        <taxon>Rhabditida</taxon>
        <taxon>Tylenchina</taxon>
        <taxon>Tylenchomorpha</taxon>
        <taxon>Sphaerularioidea</taxon>
        <taxon>Anguinidae</taxon>
        <taxon>Anguininae</taxon>
        <taxon>Ditylenchus</taxon>
    </lineage>
</organism>
<evidence type="ECO:0000256" key="8">
    <source>
        <dbReference type="ARBA" id="ARBA00023242"/>
    </source>
</evidence>
<keyword evidence="4" id="KW-0805">Transcription regulation</keyword>
<keyword evidence="6" id="KW-0804">Transcription</keyword>
<dbReference type="Pfam" id="PF00105">
    <property type="entry name" value="zf-C4"/>
    <property type="match status" value="1"/>
</dbReference>
<evidence type="ECO:0000313" key="11">
    <source>
        <dbReference type="Proteomes" id="UP000887574"/>
    </source>
</evidence>
<dbReference type="PANTHER" id="PTHR47630:SF5">
    <property type="entry name" value="NR LBD DOMAIN-CONTAINING PROTEIN"/>
    <property type="match status" value="1"/>
</dbReference>
<evidence type="ECO:0000313" key="12">
    <source>
        <dbReference type="WBParaSite" id="jg3582"/>
    </source>
</evidence>
<protein>
    <submittedName>
        <fullName evidence="12">Nuclear receptor domain-containing protein</fullName>
    </submittedName>
</protein>
<evidence type="ECO:0000256" key="6">
    <source>
        <dbReference type="ARBA" id="ARBA00023163"/>
    </source>
</evidence>
<feature type="coiled-coil region" evidence="9">
    <location>
        <begin position="235"/>
        <end position="262"/>
    </location>
</feature>
<evidence type="ECO:0000256" key="9">
    <source>
        <dbReference type="SAM" id="Coils"/>
    </source>
</evidence>
<evidence type="ECO:0000256" key="2">
    <source>
        <dbReference type="ARBA" id="ARBA00022771"/>
    </source>
</evidence>
<dbReference type="InterPro" id="IPR052499">
    <property type="entry name" value="C.elegans_NHRs"/>
</dbReference>
<sequence>MNSSSTNFMLTNPYTCLNATRLQNYYYSLLSNFNPGLPVGLLPPPPSALALQSQNKQWLGQASLTLPTISSSTLASGMDWTAALLPSKTGQSAFEPVLPASLFTPEKNSLTPCWTNESNSFGSIKAEKAESSAGVSPLSSCSPSHNCLSPNGCSSCSPPTTSNPQQLLQQSGCNEVVDFKPKSILASKPYACKYKGQCDITTQRCRACRLATCLKVGMNPRAMHYTDPIKVEKFIGELNQKIKKQEEERKKKTQLHKHLQLEMPILMACF</sequence>
<dbReference type="InterPro" id="IPR013088">
    <property type="entry name" value="Znf_NHR/GATA"/>
</dbReference>
<name>A0A915E864_9BILA</name>
<keyword evidence="9" id="KW-0175">Coiled coil</keyword>
<keyword evidence="1" id="KW-0479">Metal-binding</keyword>
<dbReference type="GO" id="GO:0003700">
    <property type="term" value="F:DNA-binding transcription factor activity"/>
    <property type="evidence" value="ECO:0007669"/>
    <property type="project" value="InterPro"/>
</dbReference>
<proteinExistence type="predicted"/>
<accession>A0A915E864</accession>
<dbReference type="WBParaSite" id="jg3582">
    <property type="protein sequence ID" value="jg3582"/>
    <property type="gene ID" value="jg3582"/>
</dbReference>